<keyword evidence="3" id="KW-1185">Reference proteome</keyword>
<evidence type="ECO:0000313" key="2">
    <source>
        <dbReference type="EMBL" id="PIA42031.1"/>
    </source>
</evidence>
<feature type="compositionally biased region" description="Polar residues" evidence="1">
    <location>
        <begin position="8"/>
        <end position="24"/>
    </location>
</feature>
<reference evidence="2 3" key="1">
    <citation type="submission" date="2017-09" db="EMBL/GenBank/DDBJ databases">
        <title>WGS assembly of Aquilegia coerulea Goldsmith.</title>
        <authorList>
            <person name="Hodges S."/>
            <person name="Kramer E."/>
            <person name="Nordborg M."/>
            <person name="Tomkins J."/>
            <person name="Borevitz J."/>
            <person name="Derieg N."/>
            <person name="Yan J."/>
            <person name="Mihaltcheva S."/>
            <person name="Hayes R.D."/>
            <person name="Rokhsar D."/>
        </authorList>
    </citation>
    <scope>NUCLEOTIDE SEQUENCE [LARGE SCALE GENOMIC DNA]</scope>
    <source>
        <strain evidence="3">cv. Goldsmith</strain>
    </source>
</reference>
<dbReference type="AlphaFoldDB" id="A0A2G5DEU3"/>
<protein>
    <submittedName>
        <fullName evidence="2">Uncharacterized protein</fullName>
    </submittedName>
</protein>
<dbReference type="Proteomes" id="UP000230069">
    <property type="component" value="Unassembled WGS sequence"/>
</dbReference>
<sequence length="87" mass="9360">MFDDSELESQGISEEGTNTTSHTKNGQISFLACHIARELILPTDIHTWALEGVLPYLTAFIDVNVSATLHVPGQLSSGHLKLLGQGS</sequence>
<gene>
    <name evidence="2" type="ORF">AQUCO_02100104v1</name>
</gene>
<proteinExistence type="predicted"/>
<evidence type="ECO:0000256" key="1">
    <source>
        <dbReference type="SAM" id="MobiDB-lite"/>
    </source>
</evidence>
<dbReference type="STRING" id="218851.A0A2G5DEU3"/>
<name>A0A2G5DEU3_AQUCA</name>
<dbReference type="EMBL" id="KZ305038">
    <property type="protein sequence ID" value="PIA42031.1"/>
    <property type="molecule type" value="Genomic_DNA"/>
</dbReference>
<accession>A0A2G5DEU3</accession>
<evidence type="ECO:0000313" key="3">
    <source>
        <dbReference type="Proteomes" id="UP000230069"/>
    </source>
</evidence>
<organism evidence="2 3">
    <name type="scientific">Aquilegia coerulea</name>
    <name type="common">Rocky mountain columbine</name>
    <dbReference type="NCBI Taxonomy" id="218851"/>
    <lineage>
        <taxon>Eukaryota</taxon>
        <taxon>Viridiplantae</taxon>
        <taxon>Streptophyta</taxon>
        <taxon>Embryophyta</taxon>
        <taxon>Tracheophyta</taxon>
        <taxon>Spermatophyta</taxon>
        <taxon>Magnoliopsida</taxon>
        <taxon>Ranunculales</taxon>
        <taxon>Ranunculaceae</taxon>
        <taxon>Thalictroideae</taxon>
        <taxon>Aquilegia</taxon>
    </lineage>
</organism>
<dbReference type="InParanoid" id="A0A2G5DEU3"/>
<dbReference type="OrthoDB" id="10069252at2759"/>
<feature type="region of interest" description="Disordered" evidence="1">
    <location>
        <begin position="1"/>
        <end position="24"/>
    </location>
</feature>